<feature type="transmembrane region" description="Helical" evidence="6">
    <location>
        <begin position="210"/>
        <end position="232"/>
    </location>
</feature>
<evidence type="ECO:0000256" key="5">
    <source>
        <dbReference type="ARBA" id="ARBA00023136"/>
    </source>
</evidence>
<feature type="transmembrane region" description="Helical" evidence="6">
    <location>
        <begin position="434"/>
        <end position="453"/>
    </location>
</feature>
<feature type="transmembrane region" description="Helical" evidence="6">
    <location>
        <begin position="244"/>
        <end position="274"/>
    </location>
</feature>
<dbReference type="InterPro" id="IPR004477">
    <property type="entry name" value="ComEC_N"/>
</dbReference>
<dbReference type="EMBL" id="AP017369">
    <property type="protein sequence ID" value="BAU96684.1"/>
    <property type="molecule type" value="Genomic_DNA"/>
</dbReference>
<keyword evidence="3 6" id="KW-0812">Transmembrane</keyword>
<feature type="transmembrane region" description="Helical" evidence="6">
    <location>
        <begin position="460"/>
        <end position="478"/>
    </location>
</feature>
<accession>A0A160PSH9</accession>
<feature type="transmembrane region" description="Helical" evidence="6">
    <location>
        <begin position="374"/>
        <end position="396"/>
    </location>
</feature>
<evidence type="ECO:0000313" key="9">
    <source>
        <dbReference type="Proteomes" id="UP000218244"/>
    </source>
</evidence>
<keyword evidence="4 6" id="KW-1133">Transmembrane helix</keyword>
<dbReference type="KEGG" id="csur:N24_2422"/>
<proteinExistence type="predicted"/>
<evidence type="ECO:0000256" key="2">
    <source>
        <dbReference type="ARBA" id="ARBA00022475"/>
    </source>
</evidence>
<name>A0A160PSH9_9CORY</name>
<dbReference type="Pfam" id="PF03772">
    <property type="entry name" value="Competence"/>
    <property type="match status" value="1"/>
</dbReference>
<evidence type="ECO:0000259" key="7">
    <source>
        <dbReference type="Pfam" id="PF03772"/>
    </source>
</evidence>
<dbReference type="GO" id="GO:0005886">
    <property type="term" value="C:plasma membrane"/>
    <property type="evidence" value="ECO:0007669"/>
    <property type="project" value="UniProtKB-SubCell"/>
</dbReference>
<dbReference type="PANTHER" id="PTHR30619">
    <property type="entry name" value="DNA INTERNALIZATION/COMPETENCE PROTEIN COMEC/REC2"/>
    <property type="match status" value="1"/>
</dbReference>
<comment type="subcellular location">
    <subcellularLocation>
        <location evidence="1">Cell membrane</location>
        <topology evidence="1">Multi-pass membrane protein</topology>
    </subcellularLocation>
</comment>
<dbReference type="Proteomes" id="UP000218244">
    <property type="component" value="Chromosome"/>
</dbReference>
<evidence type="ECO:0000256" key="6">
    <source>
        <dbReference type="SAM" id="Phobius"/>
    </source>
</evidence>
<dbReference type="RefSeq" id="WP_096457530.1">
    <property type="nucleotide sequence ID" value="NZ_AP017369.1"/>
</dbReference>
<evidence type="ECO:0000313" key="8">
    <source>
        <dbReference type="EMBL" id="BAU96684.1"/>
    </source>
</evidence>
<feature type="transmembrane region" description="Helical" evidence="6">
    <location>
        <begin position="12"/>
        <end position="40"/>
    </location>
</feature>
<organism evidence="8 9">
    <name type="scientific">Corynebacterium suranareeae</name>
    <dbReference type="NCBI Taxonomy" id="2506452"/>
    <lineage>
        <taxon>Bacteria</taxon>
        <taxon>Bacillati</taxon>
        <taxon>Actinomycetota</taxon>
        <taxon>Actinomycetes</taxon>
        <taxon>Mycobacteriales</taxon>
        <taxon>Corynebacteriaceae</taxon>
        <taxon>Corynebacterium</taxon>
    </lineage>
</organism>
<evidence type="ECO:0000256" key="4">
    <source>
        <dbReference type="ARBA" id="ARBA00022989"/>
    </source>
</evidence>
<sequence length="554" mass="59184">MTELRLVPVAAVMWIAVAALIISALHVLALGIIVVAVMVAVAFKHWGQGLVIGAVSLGGVAIAALRMNSAQEFVRPDTWVGTAENIKILDSGDQLISFKVEGFPALIPVFYSGDLSIEKASVIAVSGRESPDSFAGIGDLTISTTDIELLSPATGYSAWVNQVRDGFAQSVETSVGESSRGLIPGMVLGDTRLQGTIESQTYIDTGLSHLSAVSGSNVAIVVSSVVVLSYFLTAGPRTRVAASLSALVIFVSLVGFEPSVLRASVTGIVGLLAIINSSRMEPMHGLCLAVIFLLFYDSNLAVQYGFLLSCAATAGIVVLNPLLYLALGPPLARWRVPDIVVRALAVSIAADLVTIPIIALMARQVSLVSVLANVLVDIAVPPITLLGLVAVLASLLPWPVEYVLLKIIEPFTWWIHQVATWCQQLPNSTVEINAGWLGIAWASVAALWVVVIIHKGFIRTLLICCALFFLFGMWHGRLPEQMDPTHMRFVIISEESEIPDVDKGTELIIVKDPKGSMSQRPIVTSEGVPVLYPYRDGEVSIHIDGTQHAADGRF</sequence>
<keyword evidence="9" id="KW-1185">Reference proteome</keyword>
<feature type="domain" description="ComEC/Rec2-related protein" evidence="7">
    <location>
        <begin position="186"/>
        <end position="452"/>
    </location>
</feature>
<keyword evidence="2" id="KW-1003">Cell membrane</keyword>
<evidence type="ECO:0000256" key="1">
    <source>
        <dbReference type="ARBA" id="ARBA00004651"/>
    </source>
</evidence>
<feature type="transmembrane region" description="Helical" evidence="6">
    <location>
        <begin position="46"/>
        <end position="65"/>
    </location>
</feature>
<protein>
    <submittedName>
        <fullName evidence="8">Competence protein ComE-like protein</fullName>
    </submittedName>
</protein>
<dbReference type="InterPro" id="IPR052159">
    <property type="entry name" value="Competence_DNA_uptake"/>
</dbReference>
<dbReference type="NCBIfam" id="TIGR00360">
    <property type="entry name" value="ComEC_N-term"/>
    <property type="match status" value="1"/>
</dbReference>
<dbReference type="PANTHER" id="PTHR30619:SF7">
    <property type="entry name" value="BETA-LACTAMASE DOMAIN PROTEIN"/>
    <property type="match status" value="1"/>
</dbReference>
<reference evidence="8 9" key="1">
    <citation type="submission" date="2016-02" db="EMBL/GenBank/DDBJ databases">
        <title>Corynebacterium glutamicum N24 whole genome sequencing project.</title>
        <authorList>
            <person name="Matsutani M."/>
            <person name="Nangtapong N."/>
            <person name="Yakushi T."/>
            <person name="Matsushita K."/>
        </authorList>
    </citation>
    <scope>NUCLEOTIDE SEQUENCE [LARGE SCALE GENOMIC DNA]</scope>
    <source>
        <strain evidence="8 9">N24</strain>
    </source>
</reference>
<dbReference type="AlphaFoldDB" id="A0A160PSH9"/>
<feature type="transmembrane region" description="Helical" evidence="6">
    <location>
        <begin position="339"/>
        <end position="362"/>
    </location>
</feature>
<feature type="transmembrane region" description="Helical" evidence="6">
    <location>
        <begin position="286"/>
        <end position="319"/>
    </location>
</feature>
<keyword evidence="5 6" id="KW-0472">Membrane</keyword>
<evidence type="ECO:0000256" key="3">
    <source>
        <dbReference type="ARBA" id="ARBA00022692"/>
    </source>
</evidence>
<gene>
    <name evidence="8" type="primary">comE</name>
    <name evidence="8" type="ORF">N24_2422</name>
</gene>